<evidence type="ECO:0000259" key="1">
    <source>
        <dbReference type="PROSITE" id="PS51832"/>
    </source>
</evidence>
<comment type="caution">
    <text evidence="2">The sequence shown here is derived from an EMBL/GenBank/DDBJ whole genome shotgun (WGS) entry which is preliminary data.</text>
</comment>
<dbReference type="SUPFAM" id="SSF109604">
    <property type="entry name" value="HD-domain/PDEase-like"/>
    <property type="match status" value="1"/>
</dbReference>
<evidence type="ECO:0000313" key="2">
    <source>
        <dbReference type="EMBL" id="HEN41409.1"/>
    </source>
</evidence>
<dbReference type="InterPro" id="IPR003607">
    <property type="entry name" value="HD/PDEase_dom"/>
</dbReference>
<name>A0A831XDD4_GEOME</name>
<dbReference type="PANTHER" id="PTHR43155:SF2">
    <property type="entry name" value="CYCLIC DI-GMP PHOSPHODIESTERASE PA4108"/>
    <property type="match status" value="1"/>
</dbReference>
<dbReference type="PANTHER" id="PTHR43155">
    <property type="entry name" value="CYCLIC DI-GMP PHOSPHODIESTERASE PA4108-RELATED"/>
    <property type="match status" value="1"/>
</dbReference>
<dbReference type="SMART" id="SM00471">
    <property type="entry name" value="HDc"/>
    <property type="match status" value="1"/>
</dbReference>
<dbReference type="Pfam" id="PF13487">
    <property type="entry name" value="HD_5"/>
    <property type="match status" value="1"/>
</dbReference>
<dbReference type="EMBL" id="DSOV01000010">
    <property type="protein sequence ID" value="HEN41409.1"/>
    <property type="molecule type" value="Genomic_DNA"/>
</dbReference>
<gene>
    <name evidence="2" type="ORF">ENQ87_03380</name>
</gene>
<proteinExistence type="predicted"/>
<dbReference type="Gene3D" id="1.10.3210.10">
    <property type="entry name" value="Hypothetical protein af1432"/>
    <property type="match status" value="1"/>
</dbReference>
<accession>A0A831XDD4</accession>
<dbReference type="CDD" id="cd00077">
    <property type="entry name" value="HDc"/>
    <property type="match status" value="1"/>
</dbReference>
<protein>
    <submittedName>
        <fullName evidence="2">HD-GYP domain-containing protein</fullName>
    </submittedName>
</protein>
<feature type="domain" description="HD-GYP" evidence="1">
    <location>
        <begin position="188"/>
        <end position="383"/>
    </location>
</feature>
<sequence>MADVTLAQAQRAALLLAGTVKGYSLYPEAHPAVAQPLREICGIVEKALRESSELRLGILDGVFFLDQHLFFTPAASVEELAGILAARQVRAVTFRKGVTPDELTVLVSLLGRRDLRGEVLAAELARRGCVHVILELEELRQEETDDLDPAATYREAITVISTLFGDVESGRIPGTRALRGVVDRIADLAIREPSTLLGLAMIKDYDNYTFFHSVNVGVLAMAVGAARGIGGDELRELGMAGFLHDVGKTRVAKKILNKPARLSPEEFEVMKRHAEDGARIVGEMEGISPRVVQAVLGHHLCYDRTGYPGWARELPFDSFREIIAVADCYDAITTLRVYKPPLNPREAVEMIRGLAGTQLNPELVATFAGMLGRYPVGTLVRLDTNEMAVVVRPAPAGSERPVVKVVKDRRGMMLAHPVVKDLACQEGAAIVAVVDPVLAAVDVSRCLEGT</sequence>
<organism evidence="2">
    <name type="scientific">Geobacter metallireducens</name>
    <dbReference type="NCBI Taxonomy" id="28232"/>
    <lineage>
        <taxon>Bacteria</taxon>
        <taxon>Pseudomonadati</taxon>
        <taxon>Thermodesulfobacteriota</taxon>
        <taxon>Desulfuromonadia</taxon>
        <taxon>Geobacterales</taxon>
        <taxon>Geobacteraceae</taxon>
        <taxon>Geobacter</taxon>
    </lineage>
</organism>
<reference evidence="2" key="1">
    <citation type="journal article" date="2020" name="mSystems">
        <title>Genome- and Community-Level Interaction Insights into Carbon Utilization and Element Cycling Functions of Hydrothermarchaeota in Hydrothermal Sediment.</title>
        <authorList>
            <person name="Zhou Z."/>
            <person name="Liu Y."/>
            <person name="Xu W."/>
            <person name="Pan J."/>
            <person name="Luo Z.H."/>
            <person name="Li M."/>
        </authorList>
    </citation>
    <scope>NUCLEOTIDE SEQUENCE [LARGE SCALE GENOMIC DNA]</scope>
    <source>
        <strain evidence="2">SpSt-349</strain>
    </source>
</reference>
<dbReference type="AlphaFoldDB" id="A0A831XDD4"/>
<dbReference type="PROSITE" id="PS51832">
    <property type="entry name" value="HD_GYP"/>
    <property type="match status" value="1"/>
</dbReference>
<dbReference type="InterPro" id="IPR037522">
    <property type="entry name" value="HD_GYP_dom"/>
</dbReference>